<dbReference type="SUPFAM" id="SSF47473">
    <property type="entry name" value="EF-hand"/>
    <property type="match status" value="1"/>
</dbReference>
<dbReference type="SMART" id="SM00054">
    <property type="entry name" value="EFh"/>
    <property type="match status" value="2"/>
</dbReference>
<dbReference type="InterPro" id="IPR011992">
    <property type="entry name" value="EF-hand-dom_pair"/>
</dbReference>
<organism evidence="2 3">
    <name type="scientific">Geranomyces variabilis</name>
    <dbReference type="NCBI Taxonomy" id="109894"/>
    <lineage>
        <taxon>Eukaryota</taxon>
        <taxon>Fungi</taxon>
        <taxon>Fungi incertae sedis</taxon>
        <taxon>Chytridiomycota</taxon>
        <taxon>Chytridiomycota incertae sedis</taxon>
        <taxon>Chytridiomycetes</taxon>
        <taxon>Spizellomycetales</taxon>
        <taxon>Powellomycetaceae</taxon>
        <taxon>Geranomyces</taxon>
    </lineage>
</organism>
<protein>
    <submittedName>
        <fullName evidence="2">Dynein regulatory complex protein 8</fullName>
    </submittedName>
</protein>
<dbReference type="Proteomes" id="UP001212152">
    <property type="component" value="Unassembled WGS sequence"/>
</dbReference>
<evidence type="ECO:0000259" key="1">
    <source>
        <dbReference type="PROSITE" id="PS50222"/>
    </source>
</evidence>
<proteinExistence type="predicted"/>
<comment type="caution">
    <text evidence="2">The sequence shown here is derived from an EMBL/GenBank/DDBJ whole genome shotgun (WGS) entry which is preliminary data.</text>
</comment>
<dbReference type="GO" id="GO:0005509">
    <property type="term" value="F:calcium ion binding"/>
    <property type="evidence" value="ECO:0007669"/>
    <property type="project" value="InterPro"/>
</dbReference>
<reference evidence="2" key="1">
    <citation type="submission" date="2020-05" db="EMBL/GenBank/DDBJ databases">
        <title>Phylogenomic resolution of chytrid fungi.</title>
        <authorList>
            <person name="Stajich J.E."/>
            <person name="Amses K."/>
            <person name="Simmons R."/>
            <person name="Seto K."/>
            <person name="Myers J."/>
            <person name="Bonds A."/>
            <person name="Quandt C.A."/>
            <person name="Barry K."/>
            <person name="Liu P."/>
            <person name="Grigoriev I."/>
            <person name="Longcore J.E."/>
            <person name="James T.Y."/>
        </authorList>
    </citation>
    <scope>NUCLEOTIDE SEQUENCE</scope>
    <source>
        <strain evidence="2">JEL0379</strain>
    </source>
</reference>
<dbReference type="AlphaFoldDB" id="A0AAD5TMJ4"/>
<dbReference type="Gene3D" id="1.10.238.10">
    <property type="entry name" value="EF-hand"/>
    <property type="match status" value="2"/>
</dbReference>
<feature type="domain" description="EF-hand" evidence="1">
    <location>
        <begin position="107"/>
        <end position="142"/>
    </location>
</feature>
<dbReference type="FunFam" id="1.10.238.10:FF:000001">
    <property type="entry name" value="Calmodulin 1"/>
    <property type="match status" value="1"/>
</dbReference>
<sequence length="176" mass="19859">MPKRAKSARKSTSAPADPIEAVISEETRLALCKKIKKAFDTFDQGENQSCDAREVGTIIRSLGIFPSQEQLATWIAEMEGAEKTGYISYERLSKVLLRLLTSNMLRDDEEKLYRAFLALDVDSKGYLTPDELRAFMTGDGEPFSNDEMEEMLMACTDPTDGKIWFEDYVTILSAYN</sequence>
<dbReference type="InterPro" id="IPR002048">
    <property type="entry name" value="EF_hand_dom"/>
</dbReference>
<dbReference type="CDD" id="cd00051">
    <property type="entry name" value="EFh"/>
    <property type="match status" value="1"/>
</dbReference>
<dbReference type="PROSITE" id="PS50222">
    <property type="entry name" value="EF_HAND_2"/>
    <property type="match status" value="1"/>
</dbReference>
<evidence type="ECO:0000313" key="3">
    <source>
        <dbReference type="Proteomes" id="UP001212152"/>
    </source>
</evidence>
<evidence type="ECO:0000313" key="2">
    <source>
        <dbReference type="EMBL" id="KAJ3181179.1"/>
    </source>
</evidence>
<dbReference type="PANTHER" id="PTHR46763">
    <property type="entry name" value="DYNEIN REGULATORY COMPLEX PROTEIN 8"/>
    <property type="match status" value="1"/>
</dbReference>
<dbReference type="Pfam" id="PF13499">
    <property type="entry name" value="EF-hand_7"/>
    <property type="match status" value="1"/>
</dbReference>
<dbReference type="EMBL" id="JADGJQ010000013">
    <property type="protein sequence ID" value="KAJ3181179.1"/>
    <property type="molecule type" value="Genomic_DNA"/>
</dbReference>
<dbReference type="PANTHER" id="PTHR46763:SF1">
    <property type="entry name" value="DYNEIN REGULATORY COMPLEX PROTEIN 8"/>
    <property type="match status" value="1"/>
</dbReference>
<name>A0AAD5TMJ4_9FUNG</name>
<keyword evidence="3" id="KW-1185">Reference proteome</keyword>
<accession>A0AAD5TMJ4</accession>
<gene>
    <name evidence="2" type="primary">EFCAB2</name>
    <name evidence="2" type="ORF">HDU87_001308</name>
</gene>